<name>A0AAU8DWI7_9PSED</name>
<comment type="subcellular location">
    <subcellularLocation>
        <location evidence="1">Membrane</location>
        <topology evidence="1">Multi-pass membrane protein</topology>
    </subcellularLocation>
</comment>
<keyword evidence="4 6" id="KW-1133">Transmembrane helix</keyword>
<keyword evidence="5 6" id="KW-0472">Membrane</keyword>
<dbReference type="PANTHER" id="PTHR38459:SF1">
    <property type="entry name" value="PROPHAGE BACTOPRENOL-LINKED GLUCOSE TRANSLOCASE HOMOLOG"/>
    <property type="match status" value="1"/>
</dbReference>
<feature type="transmembrane region" description="Helical" evidence="6">
    <location>
        <begin position="101"/>
        <end position="123"/>
    </location>
</feature>
<keyword evidence="3 6" id="KW-0812">Transmembrane</keyword>
<evidence type="ECO:0000256" key="6">
    <source>
        <dbReference type="SAM" id="Phobius"/>
    </source>
</evidence>
<protein>
    <submittedName>
        <fullName evidence="8">GtrA family protein</fullName>
    </submittedName>
</protein>
<evidence type="ECO:0000259" key="7">
    <source>
        <dbReference type="Pfam" id="PF04138"/>
    </source>
</evidence>
<reference evidence="8" key="1">
    <citation type="submission" date="2024-06" db="EMBL/GenBank/DDBJ databases">
        <title>The Caenorhabditis elegans bacterial microbiome influences microsporidia infection through nutrient limitation and inhibiting parasite invasion.</title>
        <authorList>
            <person name="Tamim El Jarkass H."/>
            <person name="Castelblanco S."/>
            <person name="Kaur M."/>
            <person name="Wan Y.C."/>
            <person name="Ellis A.E."/>
            <person name="Sheldon R.D."/>
            <person name="Lien E.C."/>
            <person name="Burton N.O."/>
            <person name="Wright G.D."/>
            <person name="Reinke A.W."/>
        </authorList>
    </citation>
    <scope>NUCLEOTIDE SEQUENCE</scope>
    <source>
        <strain evidence="8">MYb327</strain>
    </source>
</reference>
<feature type="transmembrane region" description="Helical" evidence="6">
    <location>
        <begin position="71"/>
        <end position="95"/>
    </location>
</feature>
<evidence type="ECO:0000256" key="1">
    <source>
        <dbReference type="ARBA" id="ARBA00004141"/>
    </source>
</evidence>
<evidence type="ECO:0000256" key="3">
    <source>
        <dbReference type="ARBA" id="ARBA00022692"/>
    </source>
</evidence>
<organism evidence="8">
    <name type="scientific">Pseudomonas sp. MYb327</name>
    <dbReference type="NCBI Taxonomy" id="2745230"/>
    <lineage>
        <taxon>Bacteria</taxon>
        <taxon>Pseudomonadati</taxon>
        <taxon>Pseudomonadota</taxon>
        <taxon>Gammaproteobacteria</taxon>
        <taxon>Pseudomonadales</taxon>
        <taxon>Pseudomonadaceae</taxon>
        <taxon>Pseudomonas</taxon>
    </lineage>
</organism>
<dbReference type="AlphaFoldDB" id="A0AAU8DWI7"/>
<dbReference type="GO" id="GO:0005886">
    <property type="term" value="C:plasma membrane"/>
    <property type="evidence" value="ECO:0007669"/>
    <property type="project" value="TreeGrafter"/>
</dbReference>
<proteinExistence type="inferred from homology"/>
<evidence type="ECO:0000256" key="4">
    <source>
        <dbReference type="ARBA" id="ARBA00022989"/>
    </source>
</evidence>
<comment type="similarity">
    <text evidence="2">Belongs to the GtrA family.</text>
</comment>
<feature type="transmembrane region" description="Helical" evidence="6">
    <location>
        <begin position="12"/>
        <end position="32"/>
    </location>
</feature>
<evidence type="ECO:0000256" key="2">
    <source>
        <dbReference type="ARBA" id="ARBA00009399"/>
    </source>
</evidence>
<dbReference type="Pfam" id="PF04138">
    <property type="entry name" value="GtrA_DPMS_TM"/>
    <property type="match status" value="1"/>
</dbReference>
<dbReference type="PANTHER" id="PTHR38459">
    <property type="entry name" value="PROPHAGE BACTOPRENOL-LINKED GLUCOSE TRANSLOCASE HOMOLOG"/>
    <property type="match status" value="1"/>
</dbReference>
<dbReference type="InterPro" id="IPR051401">
    <property type="entry name" value="GtrA_CellWall_Glycosyl"/>
</dbReference>
<gene>
    <name evidence="8" type="ORF">ABVN21_15790</name>
</gene>
<dbReference type="GO" id="GO:0000271">
    <property type="term" value="P:polysaccharide biosynthetic process"/>
    <property type="evidence" value="ECO:0007669"/>
    <property type="project" value="InterPro"/>
</dbReference>
<feature type="domain" description="GtrA/DPMS transmembrane" evidence="7">
    <location>
        <begin position="10"/>
        <end position="124"/>
    </location>
</feature>
<feature type="transmembrane region" description="Helical" evidence="6">
    <location>
        <begin position="38"/>
        <end position="59"/>
    </location>
</feature>
<evidence type="ECO:0000313" key="8">
    <source>
        <dbReference type="EMBL" id="XCG72226.1"/>
    </source>
</evidence>
<dbReference type="EMBL" id="CP159258">
    <property type="protein sequence ID" value="XCG72226.1"/>
    <property type="molecule type" value="Genomic_DNA"/>
</dbReference>
<dbReference type="RefSeq" id="WP_339552719.1">
    <property type="nucleotide sequence ID" value="NZ_CP159258.1"/>
</dbReference>
<accession>A0AAU8DWI7</accession>
<evidence type="ECO:0000256" key="5">
    <source>
        <dbReference type="ARBA" id="ARBA00023136"/>
    </source>
</evidence>
<dbReference type="InterPro" id="IPR007267">
    <property type="entry name" value="GtrA_DPMS_TM"/>
</dbReference>
<sequence>MNKLIVQAIKFGAVGLVNTAIGLFAIYALMYFFDASPIAANSFGYILGLIVSYLLNRMWTFRSDRSTPYSIAKFVVVAAVAYAINLAIVLCVIDVVGANPYVAQLAGIFFYTISMFFGCRFFVFHSPAKTGNGASHL</sequence>